<feature type="transmembrane region" description="Helical" evidence="5">
    <location>
        <begin position="12"/>
        <end position="33"/>
    </location>
</feature>
<feature type="transmembrane region" description="Helical" evidence="5">
    <location>
        <begin position="183"/>
        <end position="203"/>
    </location>
</feature>
<gene>
    <name evidence="6" type="ORF">BMR1_01G03120</name>
</gene>
<dbReference type="Pfam" id="PF03619">
    <property type="entry name" value="Solute_trans_a"/>
    <property type="match status" value="1"/>
</dbReference>
<keyword evidence="3 5" id="KW-1133">Transmembrane helix</keyword>
<evidence type="ECO:0000256" key="5">
    <source>
        <dbReference type="SAM" id="Phobius"/>
    </source>
</evidence>
<evidence type="ECO:0000256" key="4">
    <source>
        <dbReference type="ARBA" id="ARBA00023136"/>
    </source>
</evidence>
<feature type="transmembrane region" description="Helical" evidence="5">
    <location>
        <begin position="223"/>
        <end position="243"/>
    </location>
</feature>
<proteinExistence type="predicted"/>
<dbReference type="Proteomes" id="UP000002899">
    <property type="component" value="Chromosome I"/>
</dbReference>
<feature type="transmembrane region" description="Helical" evidence="5">
    <location>
        <begin position="53"/>
        <end position="71"/>
    </location>
</feature>
<dbReference type="OrthoDB" id="5348404at2759"/>
<sequence>MDLIVVAINNKITISVSLLMFLFGLLISFFTIYQHFLHYNVPRLQIYITRLHIYVPVYSILNLLIFSISLARGILIPIRELCEAIAIYSFMCLMLEYCGGVNQCGESISNHPATLKHIWPVNNIPLFNLTEDIPLNAGFVKMCKKSVLQYAFVRVFFSILAILITLFCGDAMEITWFSVSSYIVYNISISIALYGLSLLYFAIKDHPQLKNANPIFKFISFKLLIFATYWQGLFIVMFIRIPAYYQMKFGALLLLMETPIFCIVQRVAFNVSEFIHEPKQIKQVDSVLSTKNVVQFPTYQWIEPQNHSWDIKNEQFDLDPTSTDSKPKYHKYTLIIMKIMNMLKIPCADNIEDFNSIFSPEHRALVFNNAMAAMNLRDMIADSFYNFSKNYREHVILSLQEENEYVNYTEENGSNEQMTFAEFDQALNHLQ</sequence>
<evidence type="ECO:0000256" key="2">
    <source>
        <dbReference type="ARBA" id="ARBA00022692"/>
    </source>
</evidence>
<dbReference type="GeneID" id="24423699"/>
<reference evidence="6 7" key="3">
    <citation type="journal article" date="2016" name="Sci. Rep.">
        <title>Genome-wide diversity and gene expression profiling of Babesia microti isolates identify polymorphic genes that mediate host-pathogen interactions.</title>
        <authorList>
            <person name="Silva J.C."/>
            <person name="Cornillot E."/>
            <person name="McCracken C."/>
            <person name="Usmani-Brown S."/>
            <person name="Dwivedi A."/>
            <person name="Ifeonu O.O."/>
            <person name="Crabtree J."/>
            <person name="Gotia H.T."/>
            <person name="Virji A.Z."/>
            <person name="Reynes C."/>
            <person name="Colinge J."/>
            <person name="Kumar V."/>
            <person name="Lawres L."/>
            <person name="Pazzi J.E."/>
            <person name="Pablo J.V."/>
            <person name="Hung C."/>
            <person name="Brancato J."/>
            <person name="Kumari P."/>
            <person name="Orvis J."/>
            <person name="Tretina K."/>
            <person name="Chibucos M."/>
            <person name="Ott S."/>
            <person name="Sadzewicz L."/>
            <person name="Sengamalay N."/>
            <person name="Shetty A.C."/>
            <person name="Su Q."/>
            <person name="Tallon L."/>
            <person name="Fraser C.M."/>
            <person name="Frutos R."/>
            <person name="Molina D.M."/>
            <person name="Krause P.J."/>
            <person name="Ben Mamoun C."/>
        </authorList>
    </citation>
    <scope>NUCLEOTIDE SEQUENCE [LARGE SCALE GENOMIC DNA]</scope>
    <source>
        <strain evidence="6 7">RI</strain>
    </source>
</reference>
<accession>A0A1N6LX46</accession>
<comment type="subcellular location">
    <subcellularLocation>
        <location evidence="1">Membrane</location>
        <topology evidence="1">Multi-pass membrane protein</topology>
    </subcellularLocation>
</comment>
<dbReference type="GO" id="GO:0016020">
    <property type="term" value="C:membrane"/>
    <property type="evidence" value="ECO:0007669"/>
    <property type="project" value="UniProtKB-SubCell"/>
</dbReference>
<dbReference type="KEGG" id="bmic:BMR1_01G03120"/>
<reference evidence="6 7" key="1">
    <citation type="journal article" date="2012" name="Nucleic Acids Res.">
        <title>Sequencing of the smallest Apicomplexan genome from the human pathogen Babesia microti.</title>
        <authorList>
            <person name="Cornillot E."/>
            <person name="Hadj-Kaddour K."/>
            <person name="Dassouli A."/>
            <person name="Noel B."/>
            <person name="Ranwez V."/>
            <person name="Vacherie B."/>
            <person name="Augagneur Y."/>
            <person name="Bres V."/>
            <person name="Duclos A."/>
            <person name="Randazzo S."/>
            <person name="Carcy B."/>
            <person name="Debierre-Grockiego F."/>
            <person name="Delbecq S."/>
            <person name="Moubri-Menage K."/>
            <person name="Shams-Eldin H."/>
            <person name="Usmani-Brown S."/>
            <person name="Bringaud F."/>
            <person name="Wincker P."/>
            <person name="Vivares C.P."/>
            <person name="Schwarz R.T."/>
            <person name="Schetters T.P."/>
            <person name="Krause P.J."/>
            <person name="Gorenflot A."/>
            <person name="Berry V."/>
            <person name="Barbe V."/>
            <person name="Ben Mamoun C."/>
        </authorList>
    </citation>
    <scope>NUCLEOTIDE SEQUENCE [LARGE SCALE GENOMIC DNA]</scope>
    <source>
        <strain evidence="6 7">RI</strain>
    </source>
</reference>
<organism evidence="6 7">
    <name type="scientific">Babesia microti (strain RI)</name>
    <dbReference type="NCBI Taxonomy" id="1133968"/>
    <lineage>
        <taxon>Eukaryota</taxon>
        <taxon>Sar</taxon>
        <taxon>Alveolata</taxon>
        <taxon>Apicomplexa</taxon>
        <taxon>Aconoidasida</taxon>
        <taxon>Piroplasmida</taxon>
        <taxon>Babesiidae</taxon>
        <taxon>Babesia</taxon>
    </lineage>
</organism>
<dbReference type="VEuPathDB" id="PiroplasmaDB:BMR1_01G03120"/>
<dbReference type="PANTHER" id="PTHR23423">
    <property type="entry name" value="ORGANIC SOLUTE TRANSPORTER-RELATED"/>
    <property type="match status" value="1"/>
</dbReference>
<protein>
    <submittedName>
        <fullName evidence="6">Organic solute transporter Ostalpha</fullName>
    </submittedName>
</protein>
<reference evidence="6 7" key="2">
    <citation type="journal article" date="2013" name="PLoS ONE">
        <title>Whole genome mapping and re-organization of the nuclear and mitochondrial genomes of Babesia microti isolates.</title>
        <authorList>
            <person name="Cornillot E."/>
            <person name="Dassouli A."/>
            <person name="Garg A."/>
            <person name="Pachikara N."/>
            <person name="Randazzo S."/>
            <person name="Depoix D."/>
            <person name="Carcy B."/>
            <person name="Delbecq S."/>
            <person name="Frutos R."/>
            <person name="Silva J.C."/>
            <person name="Sutton R."/>
            <person name="Krause P.J."/>
            <person name="Mamoun C.B."/>
        </authorList>
    </citation>
    <scope>NUCLEOTIDE SEQUENCE [LARGE SCALE GENOMIC DNA]</scope>
    <source>
        <strain evidence="6 7">RI</strain>
    </source>
</reference>
<dbReference type="InterPro" id="IPR005178">
    <property type="entry name" value="Ostalpha/TMEM184C"/>
</dbReference>
<dbReference type="RefSeq" id="XP_021337545.1">
    <property type="nucleotide sequence ID" value="XM_021482961.1"/>
</dbReference>
<feature type="transmembrane region" description="Helical" evidence="5">
    <location>
        <begin position="151"/>
        <end position="177"/>
    </location>
</feature>
<dbReference type="AlphaFoldDB" id="A0A1N6LX46"/>
<dbReference type="EMBL" id="FO082871">
    <property type="protein sequence ID" value="SIO73447.1"/>
    <property type="molecule type" value="Genomic_DNA"/>
</dbReference>
<evidence type="ECO:0000256" key="1">
    <source>
        <dbReference type="ARBA" id="ARBA00004141"/>
    </source>
</evidence>
<evidence type="ECO:0000313" key="6">
    <source>
        <dbReference type="EMBL" id="SIO73447.1"/>
    </source>
</evidence>
<name>A0A1N6LX46_BABMR</name>
<keyword evidence="7" id="KW-1185">Reference proteome</keyword>
<keyword evidence="2 5" id="KW-0812">Transmembrane</keyword>
<keyword evidence="4 5" id="KW-0472">Membrane</keyword>
<dbReference type="SMART" id="SM01417">
    <property type="entry name" value="Solute_trans_a"/>
    <property type="match status" value="1"/>
</dbReference>
<evidence type="ECO:0000256" key="3">
    <source>
        <dbReference type="ARBA" id="ARBA00022989"/>
    </source>
</evidence>
<evidence type="ECO:0000313" key="7">
    <source>
        <dbReference type="Proteomes" id="UP000002899"/>
    </source>
</evidence>